<comment type="similarity">
    <text evidence="14">Belongs to the succinate/malate CoA ligase alpha subunit family.</text>
</comment>
<dbReference type="SUPFAM" id="SSF48256">
    <property type="entry name" value="Citrate synthase"/>
    <property type="match status" value="1"/>
</dbReference>
<dbReference type="SUPFAM" id="SSF51735">
    <property type="entry name" value="NAD(P)-binding Rossmann-fold domains"/>
    <property type="match status" value="1"/>
</dbReference>
<name>A0A834W2G8_9FABA</name>
<dbReference type="PANTHER" id="PTHR23118">
    <property type="entry name" value="ATP-CITRATE SYNTHASE"/>
    <property type="match status" value="1"/>
</dbReference>
<dbReference type="InterPro" id="IPR002020">
    <property type="entry name" value="Citrate_synthase"/>
</dbReference>
<dbReference type="InterPro" id="IPR017866">
    <property type="entry name" value="Succ-CoA_synthase_bsu_CS"/>
</dbReference>
<dbReference type="GO" id="GO:0005829">
    <property type="term" value="C:cytosol"/>
    <property type="evidence" value="ECO:0007669"/>
    <property type="project" value="UniProtKB-SubCell"/>
</dbReference>
<comment type="caution">
    <text evidence="16">The sequence shown here is derived from an EMBL/GenBank/DDBJ whole genome shotgun (WGS) entry which is preliminary data.</text>
</comment>
<evidence type="ECO:0000256" key="11">
    <source>
        <dbReference type="ARBA" id="ARBA00023098"/>
    </source>
</evidence>
<dbReference type="GO" id="GO:0003878">
    <property type="term" value="F:ATP citrate synthase activity"/>
    <property type="evidence" value="ECO:0007669"/>
    <property type="project" value="UniProtKB-EC"/>
</dbReference>
<protein>
    <recommendedName>
        <fullName evidence="3">ATP citrate synthase</fullName>
        <ecNumber evidence="3">2.3.3.8</ecNumber>
    </recommendedName>
</protein>
<dbReference type="EC" id="2.3.3.8" evidence="3"/>
<keyword evidence="6" id="KW-0808">Transferase</keyword>
<dbReference type="PRINTS" id="PR01798">
    <property type="entry name" value="SCOASYNTHASE"/>
</dbReference>
<dbReference type="InterPro" id="IPR016143">
    <property type="entry name" value="Citrate_synth-like_sm_a-sub"/>
</dbReference>
<dbReference type="GO" id="GO:0006633">
    <property type="term" value="P:fatty acid biosynthetic process"/>
    <property type="evidence" value="ECO:0007669"/>
    <property type="project" value="TreeGrafter"/>
</dbReference>
<dbReference type="InterPro" id="IPR036291">
    <property type="entry name" value="NAD(P)-bd_dom_sf"/>
</dbReference>
<evidence type="ECO:0000256" key="14">
    <source>
        <dbReference type="ARBA" id="ARBA00060724"/>
    </source>
</evidence>
<dbReference type="Gene3D" id="1.10.230.10">
    <property type="entry name" value="Cytochrome P450-Terp, domain 2"/>
    <property type="match status" value="1"/>
</dbReference>
<dbReference type="InterPro" id="IPR033847">
    <property type="entry name" value="Citrt_syn/SCS-alpha_CS"/>
</dbReference>
<dbReference type="Pfam" id="PF00549">
    <property type="entry name" value="Ligase_CoA"/>
    <property type="match status" value="1"/>
</dbReference>
<evidence type="ECO:0000256" key="2">
    <source>
        <dbReference type="ARBA" id="ARBA00011412"/>
    </source>
</evidence>
<dbReference type="GO" id="GO:0005524">
    <property type="term" value="F:ATP binding"/>
    <property type="evidence" value="ECO:0007669"/>
    <property type="project" value="UniProtKB-KW"/>
</dbReference>
<gene>
    <name evidence="16" type="ORF">G2W53_038988</name>
</gene>
<evidence type="ECO:0000256" key="12">
    <source>
        <dbReference type="ARBA" id="ARBA00023315"/>
    </source>
</evidence>
<dbReference type="GO" id="GO:0046872">
    <property type="term" value="F:metal ion binding"/>
    <property type="evidence" value="ECO:0007669"/>
    <property type="project" value="UniProtKB-KW"/>
</dbReference>
<keyword evidence="7" id="KW-0479">Metal-binding</keyword>
<proteinExistence type="inferred from homology"/>
<organism evidence="16 17">
    <name type="scientific">Senna tora</name>
    <dbReference type="NCBI Taxonomy" id="362788"/>
    <lineage>
        <taxon>Eukaryota</taxon>
        <taxon>Viridiplantae</taxon>
        <taxon>Streptophyta</taxon>
        <taxon>Embryophyta</taxon>
        <taxon>Tracheophyta</taxon>
        <taxon>Spermatophyta</taxon>
        <taxon>Magnoliopsida</taxon>
        <taxon>eudicotyledons</taxon>
        <taxon>Gunneridae</taxon>
        <taxon>Pentapetalae</taxon>
        <taxon>rosids</taxon>
        <taxon>fabids</taxon>
        <taxon>Fabales</taxon>
        <taxon>Fabaceae</taxon>
        <taxon>Caesalpinioideae</taxon>
        <taxon>Cassia clade</taxon>
        <taxon>Senna</taxon>
    </lineage>
</organism>
<dbReference type="PANTHER" id="PTHR23118:SF42">
    <property type="entry name" value="ATP-CITRATE SYNTHASE"/>
    <property type="match status" value="1"/>
</dbReference>
<evidence type="ECO:0000256" key="6">
    <source>
        <dbReference type="ARBA" id="ARBA00022679"/>
    </source>
</evidence>
<evidence type="ECO:0000256" key="7">
    <source>
        <dbReference type="ARBA" id="ARBA00022723"/>
    </source>
</evidence>
<evidence type="ECO:0000256" key="3">
    <source>
        <dbReference type="ARBA" id="ARBA00012639"/>
    </source>
</evidence>
<evidence type="ECO:0000256" key="9">
    <source>
        <dbReference type="ARBA" id="ARBA00022840"/>
    </source>
</evidence>
<evidence type="ECO:0000256" key="8">
    <source>
        <dbReference type="ARBA" id="ARBA00022741"/>
    </source>
</evidence>
<evidence type="ECO:0000256" key="4">
    <source>
        <dbReference type="ARBA" id="ARBA00022490"/>
    </source>
</evidence>
<evidence type="ECO:0000259" key="15">
    <source>
        <dbReference type="Pfam" id="PF00549"/>
    </source>
</evidence>
<dbReference type="PROSITE" id="PS01217">
    <property type="entry name" value="SUCCINYL_COA_LIG_3"/>
    <property type="match status" value="1"/>
</dbReference>
<evidence type="ECO:0000313" key="16">
    <source>
        <dbReference type="EMBL" id="KAF7806827.1"/>
    </source>
</evidence>
<keyword evidence="17" id="KW-1185">Reference proteome</keyword>
<keyword evidence="9" id="KW-0067">ATP-binding</keyword>
<keyword evidence="5" id="KW-0444">Lipid biosynthesis</keyword>
<dbReference type="Proteomes" id="UP000634136">
    <property type="component" value="Unassembled WGS sequence"/>
</dbReference>
<dbReference type="Gene3D" id="3.40.50.261">
    <property type="entry name" value="Succinyl-CoA synthetase domains"/>
    <property type="match status" value="1"/>
</dbReference>
<dbReference type="InterPro" id="IPR036969">
    <property type="entry name" value="Citrate_synthase_sf"/>
</dbReference>
<dbReference type="InterPro" id="IPR016102">
    <property type="entry name" value="Succinyl-CoA_synth-like"/>
</dbReference>
<evidence type="ECO:0000256" key="10">
    <source>
        <dbReference type="ARBA" id="ARBA00022842"/>
    </source>
</evidence>
<dbReference type="GO" id="GO:0006085">
    <property type="term" value="P:acetyl-CoA biosynthetic process"/>
    <property type="evidence" value="ECO:0007669"/>
    <property type="project" value="TreeGrafter"/>
</dbReference>
<reference evidence="16" key="1">
    <citation type="submission" date="2020-09" db="EMBL/GenBank/DDBJ databases">
        <title>Genome-Enabled Discovery of Anthraquinone Biosynthesis in Senna tora.</title>
        <authorList>
            <person name="Kang S.-H."/>
            <person name="Pandey R.P."/>
            <person name="Lee C.-M."/>
            <person name="Sim J.-S."/>
            <person name="Jeong J.-T."/>
            <person name="Choi B.-S."/>
            <person name="Jung M."/>
            <person name="Ginzburg D."/>
            <person name="Zhao K."/>
            <person name="Won S.Y."/>
            <person name="Oh T.-J."/>
            <person name="Yu Y."/>
            <person name="Kim N.-H."/>
            <person name="Lee O.R."/>
            <person name="Lee T.-H."/>
            <person name="Bashyal P."/>
            <person name="Kim T.-S."/>
            <person name="Lee W.-H."/>
            <person name="Kawkins C."/>
            <person name="Kim C.-K."/>
            <person name="Kim J.S."/>
            <person name="Ahn B.O."/>
            <person name="Rhee S.Y."/>
            <person name="Sohng J.K."/>
        </authorList>
    </citation>
    <scope>NUCLEOTIDE SEQUENCE</scope>
    <source>
        <tissue evidence="16">Leaf</tissue>
    </source>
</reference>
<evidence type="ECO:0000256" key="13">
    <source>
        <dbReference type="ARBA" id="ARBA00047593"/>
    </source>
</evidence>
<comment type="catalytic activity">
    <reaction evidence="13">
        <text>oxaloacetate + acetyl-CoA + ADP + phosphate = citrate + ATP + CoA</text>
        <dbReference type="Rhea" id="RHEA:21160"/>
        <dbReference type="ChEBI" id="CHEBI:16452"/>
        <dbReference type="ChEBI" id="CHEBI:16947"/>
        <dbReference type="ChEBI" id="CHEBI:30616"/>
        <dbReference type="ChEBI" id="CHEBI:43474"/>
        <dbReference type="ChEBI" id="CHEBI:57287"/>
        <dbReference type="ChEBI" id="CHEBI:57288"/>
        <dbReference type="ChEBI" id="CHEBI:456216"/>
        <dbReference type="EC" id="2.3.3.8"/>
    </reaction>
</comment>
<comment type="subcellular location">
    <subcellularLocation>
        <location evidence="1">Cytoplasm</location>
        <location evidence="1">Cytosol</location>
    </subcellularLocation>
</comment>
<feature type="domain" description="ATP-citrate synthase/succinyl-CoA ligase C-terminal" evidence="15">
    <location>
        <begin position="182"/>
        <end position="307"/>
    </location>
</feature>
<evidence type="ECO:0000256" key="1">
    <source>
        <dbReference type="ARBA" id="ARBA00004514"/>
    </source>
</evidence>
<keyword evidence="8" id="KW-0547">Nucleotide-binding</keyword>
<dbReference type="FunFam" id="1.10.230.10:FF:000005">
    <property type="entry name" value="ATP-citrate synthase subunit 1"/>
    <property type="match status" value="1"/>
</dbReference>
<sequence>MATGQLFSRTTQALFYNYKQLPIQRMLDFDFLCDENSNFVFVGRETPSVAGIINPGAEGFQKLFFGQEEIAIPVHSTIEAACAAHPTADVFINFASFRSAAASSLAALKQPTIRVVAIIAEGVPEADTKQLIAFARSNNKVVIGPATVGGIQAGAFKIGDTAGTIDNIIQCKLYRPGSVGFVSKSGGMSNELYNSIARVTDGIYEGIAIGGDVFPGSTLSDHILRFNNIPQVKMMVVLGELGGRDEYSLVEALKQGKVTKPVVAWVSGTCARLFKSEVQFGHAGAKSGGELESAQAKNQALRDAGAIVPTSYEALEAAIKETFDKLVEGGKITPVKEITPPQIPEDLNSAIKAGKVRAPTHIISTISDDRGMLGTFDALICEEPCYAGVPMSSIVEKGLGVGDVISLLWFKRSLPRYCTQFIEICIMLCADHGPCVSGAHNTIVTARAGKDLVSSLVSGLLTIGPRFGGAIDDAARYFKDAYERGLTPYEFVEGMKKKGIRVPGIGHRIKRGDNRDKRVELLQHFARTHFPSVKYMEYAVQVETYTLSKANNLVLNVDGAIGSLFLDLLAGSGMFTKQEIDEIVGIGYLNGLFVLARSIGLIGHTFDQKRLKQPLYRHPWEDVLYTK</sequence>
<evidence type="ECO:0000313" key="17">
    <source>
        <dbReference type="Proteomes" id="UP000634136"/>
    </source>
</evidence>
<keyword evidence="4" id="KW-0963">Cytoplasm</keyword>
<dbReference type="Gene3D" id="3.40.50.720">
    <property type="entry name" value="NAD(P)-binding Rossmann-like Domain"/>
    <property type="match status" value="1"/>
</dbReference>
<evidence type="ECO:0000256" key="5">
    <source>
        <dbReference type="ARBA" id="ARBA00022516"/>
    </source>
</evidence>
<keyword evidence="10" id="KW-0460">Magnesium</keyword>
<dbReference type="FunFam" id="3.40.50.261:FF:000003">
    <property type="entry name" value="ATP-citrate synthase subunit"/>
    <property type="match status" value="1"/>
</dbReference>
<dbReference type="Pfam" id="PF00285">
    <property type="entry name" value="Citrate_synt"/>
    <property type="match status" value="1"/>
</dbReference>
<dbReference type="InterPro" id="IPR005811">
    <property type="entry name" value="SUCC_ACL_C"/>
</dbReference>
<accession>A0A834W2G8</accession>
<dbReference type="CDD" id="cd06100">
    <property type="entry name" value="CCL_ACL-C"/>
    <property type="match status" value="1"/>
</dbReference>
<dbReference type="FunFam" id="3.40.50.720:FF:000136">
    <property type="entry name" value="ATP-citrate synthase beta chain protein"/>
    <property type="match status" value="1"/>
</dbReference>
<comment type="subunit">
    <text evidence="2">Heterooctamer of 4 alpha and 4 beta chains.</text>
</comment>
<dbReference type="InterPro" id="IPR017440">
    <property type="entry name" value="Cit_synth/succinyl-CoA_lig_AS"/>
</dbReference>
<dbReference type="EMBL" id="JAAIUW010000012">
    <property type="protein sequence ID" value="KAF7806827.1"/>
    <property type="molecule type" value="Genomic_DNA"/>
</dbReference>
<dbReference type="AlphaFoldDB" id="A0A834W2G8"/>
<keyword evidence="12" id="KW-0012">Acyltransferase</keyword>
<dbReference type="PROSITE" id="PS00399">
    <property type="entry name" value="SUCCINYL_COA_LIG_2"/>
    <property type="match status" value="1"/>
</dbReference>
<dbReference type="PROSITE" id="PS01216">
    <property type="entry name" value="SUCCINYL_COA_LIG_1"/>
    <property type="match status" value="1"/>
</dbReference>
<dbReference type="OrthoDB" id="3261737at2759"/>
<keyword evidence="11" id="KW-0443">Lipid metabolism</keyword>